<name>A0A316VX41_9BASI</name>
<dbReference type="OrthoDB" id="10569333at2759"/>
<dbReference type="GeneID" id="37038075"/>
<feature type="region of interest" description="Disordered" evidence="1">
    <location>
        <begin position="599"/>
        <end position="627"/>
    </location>
</feature>
<feature type="compositionally biased region" description="Low complexity" evidence="1">
    <location>
        <begin position="599"/>
        <end position="608"/>
    </location>
</feature>
<evidence type="ECO:0000256" key="2">
    <source>
        <dbReference type="SAM" id="Phobius"/>
    </source>
</evidence>
<dbReference type="EMBL" id="KZ819386">
    <property type="protein sequence ID" value="PWN41884.1"/>
    <property type="molecule type" value="Genomic_DNA"/>
</dbReference>
<dbReference type="RefSeq" id="XP_025369044.1">
    <property type="nucleotide sequence ID" value="XM_025516205.1"/>
</dbReference>
<dbReference type="Proteomes" id="UP000245783">
    <property type="component" value="Unassembled WGS sequence"/>
</dbReference>
<reference evidence="3 4" key="1">
    <citation type="journal article" date="2018" name="Mol. Biol. Evol.">
        <title>Broad Genomic Sampling Reveals a Smut Pathogenic Ancestry of the Fungal Clade Ustilaginomycotina.</title>
        <authorList>
            <person name="Kijpornyongpan T."/>
            <person name="Mondo S.J."/>
            <person name="Barry K."/>
            <person name="Sandor L."/>
            <person name="Lee J."/>
            <person name="Lipzen A."/>
            <person name="Pangilinan J."/>
            <person name="LaButti K."/>
            <person name="Hainaut M."/>
            <person name="Henrissat B."/>
            <person name="Grigoriev I.V."/>
            <person name="Spatafora J.W."/>
            <person name="Aime M.C."/>
        </authorList>
    </citation>
    <scope>NUCLEOTIDE SEQUENCE [LARGE SCALE GENOMIC DNA]</scope>
    <source>
        <strain evidence="3 4">MCA 4658</strain>
    </source>
</reference>
<feature type="region of interest" description="Disordered" evidence="1">
    <location>
        <begin position="16"/>
        <end position="43"/>
    </location>
</feature>
<feature type="compositionally biased region" description="Low complexity" evidence="1">
    <location>
        <begin position="143"/>
        <end position="158"/>
    </location>
</feature>
<sequence>MAPIYGANGADAAASGLSSSSSSSTTWHDPTSGEKHPSRAYGHPHGLSSGGVAGLVVSLLLILALAAMLARLWIAHRRLRSEFRRASFSVSSVQCASEASHWHTNRARASRNSFLKPFTLQRPRALSKSSTFAPLRGSSLDQSSLKSPRSFSDSSRYSFSPQQHTLQQIHTASSIPDSWLLADERLPVGAMSVHHLSRGEARAPSVVSSIYAASPRLFMTASRQASNSSRTSAAATTNSQAHVAVELYGYNSRRASLQPSEACFEPQVWANVVSSPANAHLPNGMNVRAPTSHHRHLPLVDEATASPLHRLHPDALFPTQATSSTMTPLSSSRMMGMMQSPIQSLAPDSLDWHHLGTPPDSVGLRLAALPSSSTSSLHRHAPWMMLRQASEAASCVSLPRTVSRAESVFAPDINPVFEVMPRPSTDESQQMEHLRASTCVDVDARMSATSALQLDLCALGPRAERRLSIATPPATPPEVPDLLPSSQASHTHSVAVRRPTLMNRASTSSLSTDPSHSREDGFSAPQTPNMPCGPPLGNSSTAASPVSAESHTVRQFKEAFHLDLGGKGSPVPLSLMPSPLIERSNPFSHAFGMSVKAASPYAPSLSPPTNRSHAEARKQSRFASGWL</sequence>
<feature type="region of interest" description="Disordered" evidence="1">
    <location>
        <begin position="470"/>
        <end position="550"/>
    </location>
</feature>
<evidence type="ECO:0000313" key="3">
    <source>
        <dbReference type="EMBL" id="PWN41884.1"/>
    </source>
</evidence>
<accession>A0A316VX41</accession>
<proteinExistence type="predicted"/>
<keyword evidence="2" id="KW-0472">Membrane</keyword>
<gene>
    <name evidence="3" type="ORF">IE81DRAFT_347929</name>
</gene>
<evidence type="ECO:0000256" key="1">
    <source>
        <dbReference type="SAM" id="MobiDB-lite"/>
    </source>
</evidence>
<keyword evidence="2" id="KW-0812">Transmembrane</keyword>
<protein>
    <submittedName>
        <fullName evidence="3">Uncharacterized protein</fullName>
    </submittedName>
</protein>
<organism evidence="3 4">
    <name type="scientific">Ceraceosorus guamensis</name>
    <dbReference type="NCBI Taxonomy" id="1522189"/>
    <lineage>
        <taxon>Eukaryota</taxon>
        <taxon>Fungi</taxon>
        <taxon>Dikarya</taxon>
        <taxon>Basidiomycota</taxon>
        <taxon>Ustilaginomycotina</taxon>
        <taxon>Exobasidiomycetes</taxon>
        <taxon>Ceraceosorales</taxon>
        <taxon>Ceraceosoraceae</taxon>
        <taxon>Ceraceosorus</taxon>
    </lineage>
</organism>
<keyword evidence="2" id="KW-1133">Transmembrane helix</keyword>
<keyword evidence="4" id="KW-1185">Reference proteome</keyword>
<evidence type="ECO:0000313" key="4">
    <source>
        <dbReference type="Proteomes" id="UP000245783"/>
    </source>
</evidence>
<dbReference type="AlphaFoldDB" id="A0A316VX41"/>
<feature type="region of interest" description="Disordered" evidence="1">
    <location>
        <begin position="129"/>
        <end position="158"/>
    </location>
</feature>
<feature type="transmembrane region" description="Helical" evidence="2">
    <location>
        <begin position="52"/>
        <end position="74"/>
    </location>
</feature>
<feature type="compositionally biased region" description="Polar residues" evidence="1">
    <location>
        <begin position="537"/>
        <end position="550"/>
    </location>
</feature>
<dbReference type="InParanoid" id="A0A316VX41"/>